<evidence type="ECO:0000313" key="10">
    <source>
        <dbReference type="Proteomes" id="UP000250235"/>
    </source>
</evidence>
<proteinExistence type="inferred from homology"/>
<dbReference type="Proteomes" id="UP000250235">
    <property type="component" value="Unassembled WGS sequence"/>
</dbReference>
<evidence type="ECO:0008006" key="11">
    <source>
        <dbReference type="Google" id="ProtNLM"/>
    </source>
</evidence>
<accession>A0A2Z7AMQ7</accession>
<protein>
    <recommendedName>
        <fullName evidence="11">Protein BIG GRAIN 1-like E</fullName>
    </recommendedName>
</protein>
<feature type="region of interest" description="Disordered" evidence="8">
    <location>
        <begin position="163"/>
        <end position="185"/>
    </location>
</feature>
<evidence type="ECO:0000256" key="4">
    <source>
        <dbReference type="ARBA" id="ARBA00022448"/>
    </source>
</evidence>
<dbReference type="AlphaFoldDB" id="A0A2Z7AMQ7"/>
<comment type="similarity">
    <text evidence="3">Belongs to the BIG GRAIN 1 (BG1) plant protein family.</text>
</comment>
<reference evidence="9 10" key="1">
    <citation type="journal article" date="2015" name="Proc. Natl. Acad. Sci. U.S.A.">
        <title>The resurrection genome of Boea hygrometrica: A blueprint for survival of dehydration.</title>
        <authorList>
            <person name="Xiao L."/>
            <person name="Yang G."/>
            <person name="Zhang L."/>
            <person name="Yang X."/>
            <person name="Zhao S."/>
            <person name="Ji Z."/>
            <person name="Zhou Q."/>
            <person name="Hu M."/>
            <person name="Wang Y."/>
            <person name="Chen M."/>
            <person name="Xu Y."/>
            <person name="Jin H."/>
            <person name="Xiao X."/>
            <person name="Hu G."/>
            <person name="Bao F."/>
            <person name="Hu Y."/>
            <person name="Wan P."/>
            <person name="Li L."/>
            <person name="Deng X."/>
            <person name="Kuang T."/>
            <person name="Xiang C."/>
            <person name="Zhu J.K."/>
            <person name="Oliver M.J."/>
            <person name="He Y."/>
        </authorList>
    </citation>
    <scope>NUCLEOTIDE SEQUENCE [LARGE SCALE GENOMIC DNA]</scope>
    <source>
        <strain evidence="10">cv. XS01</strain>
    </source>
</reference>
<evidence type="ECO:0000256" key="5">
    <source>
        <dbReference type="ARBA" id="ARBA00022475"/>
    </source>
</evidence>
<dbReference type="InterPro" id="IPR039621">
    <property type="entry name" value="BG1-like"/>
</dbReference>
<evidence type="ECO:0000256" key="2">
    <source>
        <dbReference type="ARBA" id="ARBA00004236"/>
    </source>
</evidence>
<evidence type="ECO:0000256" key="7">
    <source>
        <dbReference type="ARBA" id="ARBA00023294"/>
    </source>
</evidence>
<comment type="subcellular location">
    <subcellularLocation>
        <location evidence="2">Cell membrane</location>
    </subcellularLocation>
</comment>
<evidence type="ECO:0000256" key="6">
    <source>
        <dbReference type="ARBA" id="ARBA00023136"/>
    </source>
</evidence>
<gene>
    <name evidence="9" type="ORF">F511_26153</name>
</gene>
<keyword evidence="7" id="KW-0927">Auxin signaling pathway</keyword>
<evidence type="ECO:0000256" key="3">
    <source>
        <dbReference type="ARBA" id="ARBA00010067"/>
    </source>
</evidence>
<keyword evidence="10" id="KW-1185">Reference proteome</keyword>
<dbReference type="GO" id="GO:0009734">
    <property type="term" value="P:auxin-activated signaling pathway"/>
    <property type="evidence" value="ECO:0007669"/>
    <property type="project" value="UniProtKB-KW"/>
</dbReference>
<comment type="function">
    <text evidence="1">Involved in auxin transport. Regulator of the auxin signaling pathway.</text>
</comment>
<organism evidence="9 10">
    <name type="scientific">Dorcoceras hygrometricum</name>
    <dbReference type="NCBI Taxonomy" id="472368"/>
    <lineage>
        <taxon>Eukaryota</taxon>
        <taxon>Viridiplantae</taxon>
        <taxon>Streptophyta</taxon>
        <taxon>Embryophyta</taxon>
        <taxon>Tracheophyta</taxon>
        <taxon>Spermatophyta</taxon>
        <taxon>Magnoliopsida</taxon>
        <taxon>eudicotyledons</taxon>
        <taxon>Gunneridae</taxon>
        <taxon>Pentapetalae</taxon>
        <taxon>asterids</taxon>
        <taxon>lamiids</taxon>
        <taxon>Lamiales</taxon>
        <taxon>Gesneriaceae</taxon>
        <taxon>Didymocarpoideae</taxon>
        <taxon>Trichosporeae</taxon>
        <taxon>Loxocarpinae</taxon>
        <taxon>Dorcoceras</taxon>
    </lineage>
</organism>
<dbReference type="PANTHER" id="PTHR33541">
    <property type="entry name" value="PROTEIN BIG GRAIN 1-LIKE A-RELATED"/>
    <property type="match status" value="1"/>
</dbReference>
<dbReference type="EMBL" id="KV013959">
    <property type="protein sequence ID" value="KZV23081.1"/>
    <property type="molecule type" value="Genomic_DNA"/>
</dbReference>
<dbReference type="OrthoDB" id="1301809at2759"/>
<dbReference type="GO" id="GO:0005886">
    <property type="term" value="C:plasma membrane"/>
    <property type="evidence" value="ECO:0007669"/>
    <property type="project" value="UniProtKB-SubCell"/>
</dbReference>
<keyword evidence="6" id="KW-0472">Membrane</keyword>
<keyword evidence="5" id="KW-1003">Cell membrane</keyword>
<evidence type="ECO:0000256" key="8">
    <source>
        <dbReference type="SAM" id="MobiDB-lite"/>
    </source>
</evidence>
<name>A0A2Z7AMQ7_9LAMI</name>
<evidence type="ECO:0000256" key="1">
    <source>
        <dbReference type="ARBA" id="ARBA00002281"/>
    </source>
</evidence>
<dbReference type="PANTHER" id="PTHR33541:SF28">
    <property type="entry name" value="PROTEIN BIG GRAIN 1-LIKE A"/>
    <property type="match status" value="1"/>
</dbReference>
<sequence length="219" mass="25196">MYRREEQKYYNSRRNNGKTSTLVDQMCRSDYQVKTDSNHLFYYTNSTSDSTVDKNKSQSKIYSHIKKAVKQPMSPGGRLSTFLNSLFHNTNKTKNLHDHQPSPASNRELVSHIFPKTSNRELVSHILPNPPLPLPNACTIKHRDQGDGYQAFKFRGFIHTHHKSSMLSKPHGKQQEDDDHSDSSSDLFELDHLNIFGNELPLYETTRFDTTVTKRGGVN</sequence>
<evidence type="ECO:0000313" key="9">
    <source>
        <dbReference type="EMBL" id="KZV23081.1"/>
    </source>
</evidence>
<keyword evidence="4" id="KW-0813">Transport</keyword>